<feature type="compositionally biased region" description="Basic and acidic residues" evidence="2">
    <location>
        <begin position="53"/>
        <end position="82"/>
    </location>
</feature>
<dbReference type="VEuPathDB" id="FungiDB:A1Q1_07133"/>
<reference evidence="3 4" key="1">
    <citation type="journal article" date="2012" name="Eukaryot. Cell">
        <title>Draft genome sequence of CBS 2479, the standard type strain of Trichosporon asahii.</title>
        <authorList>
            <person name="Yang R.Y."/>
            <person name="Li H.T."/>
            <person name="Zhu H."/>
            <person name="Zhou G.P."/>
            <person name="Wang M."/>
            <person name="Wang L."/>
        </authorList>
    </citation>
    <scope>NUCLEOTIDE SEQUENCE [LARGE SCALE GENOMIC DNA]</scope>
    <source>
        <strain evidence="4">ATCC 90039 / CBS 2479 / JCM 2466 / KCTC 7840 / NCYC 2677 / UAMH 7654</strain>
    </source>
</reference>
<feature type="compositionally biased region" description="Basic and acidic residues" evidence="2">
    <location>
        <begin position="126"/>
        <end position="143"/>
    </location>
</feature>
<keyword evidence="1" id="KW-0396">Initiation factor</keyword>
<protein>
    <submittedName>
        <fullName evidence="3">Uncharacterized protein</fullName>
    </submittedName>
</protein>
<feature type="region of interest" description="Disordered" evidence="2">
    <location>
        <begin position="1"/>
        <end position="103"/>
    </location>
</feature>
<dbReference type="Gene3D" id="3.30.760.10">
    <property type="entry name" value="RNA Cap, Translation Initiation Factor Eif4e"/>
    <property type="match status" value="1"/>
</dbReference>
<feature type="compositionally biased region" description="Polar residues" evidence="2">
    <location>
        <begin position="528"/>
        <end position="550"/>
    </location>
</feature>
<dbReference type="GO" id="GO:0000340">
    <property type="term" value="F:RNA 7-methylguanosine cap binding"/>
    <property type="evidence" value="ECO:0007669"/>
    <property type="project" value="TreeGrafter"/>
</dbReference>
<keyword evidence="1" id="KW-0694">RNA-binding</keyword>
<dbReference type="GeneID" id="25990645"/>
<organism evidence="3 4">
    <name type="scientific">Trichosporon asahii var. asahii (strain ATCC 90039 / CBS 2479 / JCM 2466 / KCTC 7840 / NBRC 103889/ NCYC 2677 / UAMH 7654)</name>
    <name type="common">Yeast</name>
    <dbReference type="NCBI Taxonomy" id="1186058"/>
    <lineage>
        <taxon>Eukaryota</taxon>
        <taxon>Fungi</taxon>
        <taxon>Dikarya</taxon>
        <taxon>Basidiomycota</taxon>
        <taxon>Agaricomycotina</taxon>
        <taxon>Tremellomycetes</taxon>
        <taxon>Trichosporonales</taxon>
        <taxon>Trichosporonaceae</taxon>
        <taxon>Trichosporon</taxon>
    </lineage>
</organism>
<evidence type="ECO:0000256" key="2">
    <source>
        <dbReference type="SAM" id="MobiDB-lite"/>
    </source>
</evidence>
<dbReference type="Proteomes" id="UP000002748">
    <property type="component" value="Unassembled WGS sequence"/>
</dbReference>
<dbReference type="EMBL" id="ALBS01000048">
    <property type="protein sequence ID" value="EJT51721.1"/>
    <property type="molecule type" value="Genomic_DNA"/>
</dbReference>
<feature type="compositionally biased region" description="Polar residues" evidence="2">
    <location>
        <begin position="144"/>
        <end position="165"/>
    </location>
</feature>
<feature type="compositionally biased region" description="Polar residues" evidence="2">
    <location>
        <begin position="481"/>
        <end position="492"/>
    </location>
</feature>
<dbReference type="GO" id="GO:0003743">
    <property type="term" value="F:translation initiation factor activity"/>
    <property type="evidence" value="ECO:0007669"/>
    <property type="project" value="UniProtKB-KW"/>
</dbReference>
<comment type="similarity">
    <text evidence="1">Belongs to the eukaryotic initiation factor 4E family.</text>
</comment>
<accession>J5TN25</accession>
<dbReference type="KEGG" id="tasa:A1Q1_07133"/>
<dbReference type="RefSeq" id="XP_014182857.1">
    <property type="nucleotide sequence ID" value="XM_014327382.1"/>
</dbReference>
<feature type="compositionally biased region" description="Low complexity" evidence="2">
    <location>
        <begin position="205"/>
        <end position="218"/>
    </location>
</feature>
<dbReference type="Pfam" id="PF01652">
    <property type="entry name" value="IF4E"/>
    <property type="match status" value="1"/>
</dbReference>
<dbReference type="OrthoDB" id="590761at2759"/>
<dbReference type="GO" id="GO:0016281">
    <property type="term" value="C:eukaryotic translation initiation factor 4F complex"/>
    <property type="evidence" value="ECO:0007669"/>
    <property type="project" value="TreeGrafter"/>
</dbReference>
<evidence type="ECO:0000256" key="1">
    <source>
        <dbReference type="RuleBase" id="RU004374"/>
    </source>
</evidence>
<feature type="compositionally biased region" description="Low complexity" evidence="2">
    <location>
        <begin position="8"/>
        <end position="42"/>
    </location>
</feature>
<dbReference type="HOGENOM" id="CLU_479949_0_0_1"/>
<name>J5TN25_TRIAS</name>
<dbReference type="InterPro" id="IPR023398">
    <property type="entry name" value="TIF_eIF4e-like"/>
</dbReference>
<dbReference type="InterPro" id="IPR001040">
    <property type="entry name" value="TIF_eIF_4E"/>
</dbReference>
<feature type="compositionally biased region" description="Basic and acidic residues" evidence="2">
    <location>
        <begin position="220"/>
        <end position="245"/>
    </location>
</feature>
<dbReference type="AlphaFoldDB" id="J5TN25"/>
<dbReference type="SUPFAM" id="SSF55418">
    <property type="entry name" value="eIF4e-like"/>
    <property type="match status" value="1"/>
</dbReference>
<dbReference type="PANTHER" id="PTHR11960">
    <property type="entry name" value="EUKARYOTIC TRANSLATION INITIATION FACTOR 4E RELATED"/>
    <property type="match status" value="1"/>
</dbReference>
<proteinExistence type="inferred from homology"/>
<gene>
    <name evidence="3" type="ORF">A1Q1_07133</name>
</gene>
<feature type="region of interest" description="Disordered" evidence="2">
    <location>
        <begin position="481"/>
        <end position="568"/>
    </location>
</feature>
<feature type="region of interest" description="Disordered" evidence="2">
    <location>
        <begin position="116"/>
        <end position="296"/>
    </location>
</feature>
<evidence type="ECO:0000313" key="4">
    <source>
        <dbReference type="Proteomes" id="UP000002748"/>
    </source>
</evidence>
<evidence type="ECO:0000313" key="3">
    <source>
        <dbReference type="EMBL" id="EJT51721.1"/>
    </source>
</evidence>
<dbReference type="PANTHER" id="PTHR11960:SF73">
    <property type="entry name" value="TRANSLATION INITIATION FACTOR 4E, PUTATIVE-RELATED"/>
    <property type="match status" value="1"/>
</dbReference>
<keyword evidence="1" id="KW-0648">Protein biosynthesis</keyword>
<comment type="caution">
    <text evidence="3">The sequence shown here is derived from an EMBL/GenBank/DDBJ whole genome shotgun (WGS) entry which is preliminary data.</text>
</comment>
<sequence length="568" mass="60381">MSSELSITASTTAKTTSTTTKTMASTVATSTATFSRTSTSRANLARLPSLKQLSDRLGPKENEKVEKEKEAKEEEKRDKEQQKPALSEITTITTNVPIAAPTPVVGSRLKLPASAVARANLSPDGSRTKKEGQVQKSSSEKTVKASQDGKQAGSQPLSKSISSTAEPLAPTKTPEPAADASAAGSQVTIHEVKASDEGDQQDELPAAPADATDSSAASNGEKKENDDCKDDTQVKDNQGKPDAHRTVRALGMGRPGVPSTPPPRSDSVVPDIVVQSSTPGKGEVSEETEKPQIPTNARTLYYDSKTYKPEPSKKKADLLNPWEASLLHVGTFDTVEGFARHMNNIRLPSGLGKGANYHLFKDGIKPLWEDPANKNGGKWVMLVRGQQSLIDSIWSNLCMALVGQVLDPLNSVCGIVVSARPKMDRVQVWTRGRDDYPALNALANRIMSAMALEPRELDGISLEFNPGDNINDSKLLRITPNTRSASVASLPTDSPRPRNNRLPSTPVNGSPVMMNASMPLPSPVPRGVSSSLPLRRTSSGPGANPGNSNPFAGPLGVVRGSRLGNATN</sequence>